<dbReference type="RefSeq" id="WP_151652854.1">
    <property type="nucleotide sequence ID" value="NZ_WBVX01000028.1"/>
</dbReference>
<sequence>MKRSLTAALCALFMLPVAVLADYNENTSKLEGGNSYSIFNGNGGSAVGRYQITAGTWQNLGYFQYNGSGSRGDWSNYSATDKARAAGVNNLNDLRYSSAGAALQDSANMQLAARNWSAMSSQTRGLVGQTINGVTITQDGLLGAAHFLGAGALNNWVASGFDPAALPASYLAANGFKSYAELQDHILKRMASMSGQSFAGLDGGFGGEAGGGMYDRTEGFPGIGTKRPILIREIPPFQGEKATL</sequence>
<evidence type="ECO:0000313" key="3">
    <source>
        <dbReference type="Proteomes" id="UP000481643"/>
    </source>
</evidence>
<dbReference type="Proteomes" id="UP000481643">
    <property type="component" value="Unassembled WGS sequence"/>
</dbReference>
<gene>
    <name evidence="2" type="ORF">F9L08_21345</name>
</gene>
<dbReference type="AlphaFoldDB" id="A0A6L3YE85"/>
<name>A0A6L3YE85_9HYPH</name>
<dbReference type="InterPro" id="IPR023346">
    <property type="entry name" value="Lysozyme-like_dom_sf"/>
</dbReference>
<reference evidence="2 3" key="1">
    <citation type="submission" date="2019-09" db="EMBL/GenBank/DDBJ databases">
        <title>Taxonomic organization of the family Brucellaceae based on a phylogenomic approach.</title>
        <authorList>
            <person name="Leclercq S."/>
            <person name="Cloeckaert A."/>
            <person name="Zygmunt M.S."/>
        </authorList>
    </citation>
    <scope>NUCLEOTIDE SEQUENCE [LARGE SCALE GENOMIC DNA]</scope>
    <source>
        <strain evidence="2 3">WS1830</strain>
    </source>
</reference>
<accession>A0A6L3YE85</accession>
<dbReference type="EMBL" id="WBVX01000028">
    <property type="protein sequence ID" value="KAB2680252.1"/>
    <property type="molecule type" value="Genomic_DNA"/>
</dbReference>
<feature type="chain" id="PRO_5027049406" evidence="1">
    <location>
        <begin position="22"/>
        <end position="244"/>
    </location>
</feature>
<dbReference type="SUPFAM" id="SSF53955">
    <property type="entry name" value="Lysozyme-like"/>
    <property type="match status" value="1"/>
</dbReference>
<proteinExistence type="predicted"/>
<keyword evidence="1" id="KW-0732">Signal</keyword>
<organism evidence="2 3">
    <name type="scientific">Brucella tritici</name>
    <dbReference type="NCBI Taxonomy" id="94626"/>
    <lineage>
        <taxon>Bacteria</taxon>
        <taxon>Pseudomonadati</taxon>
        <taxon>Pseudomonadota</taxon>
        <taxon>Alphaproteobacteria</taxon>
        <taxon>Hyphomicrobiales</taxon>
        <taxon>Brucellaceae</taxon>
        <taxon>Brucella/Ochrobactrum group</taxon>
        <taxon>Brucella</taxon>
    </lineage>
</organism>
<evidence type="ECO:0000256" key="1">
    <source>
        <dbReference type="SAM" id="SignalP"/>
    </source>
</evidence>
<protein>
    <submittedName>
        <fullName evidence="2">Uncharacterized protein</fullName>
    </submittedName>
</protein>
<comment type="caution">
    <text evidence="2">The sequence shown here is derived from an EMBL/GenBank/DDBJ whole genome shotgun (WGS) entry which is preliminary data.</text>
</comment>
<evidence type="ECO:0000313" key="2">
    <source>
        <dbReference type="EMBL" id="KAB2680252.1"/>
    </source>
</evidence>
<feature type="signal peptide" evidence="1">
    <location>
        <begin position="1"/>
        <end position="21"/>
    </location>
</feature>